<organism evidence="3 4">
    <name type="scientific">Eiseniibacteriota bacterium</name>
    <dbReference type="NCBI Taxonomy" id="2212470"/>
    <lineage>
        <taxon>Bacteria</taxon>
        <taxon>Candidatus Eiseniibacteriota</taxon>
    </lineage>
</organism>
<reference evidence="3 4" key="1">
    <citation type="journal article" date="2019" name="Nat. Microbiol.">
        <title>Mediterranean grassland soil C-N compound turnover is dependent on rainfall and depth, and is mediated by genomically divergent microorganisms.</title>
        <authorList>
            <person name="Diamond S."/>
            <person name="Andeer P.F."/>
            <person name="Li Z."/>
            <person name="Crits-Christoph A."/>
            <person name="Burstein D."/>
            <person name="Anantharaman K."/>
            <person name="Lane K.R."/>
            <person name="Thomas B.C."/>
            <person name="Pan C."/>
            <person name="Northen T.R."/>
            <person name="Banfield J.F."/>
        </authorList>
    </citation>
    <scope>NUCLEOTIDE SEQUENCE [LARGE SCALE GENOMIC DNA]</scope>
    <source>
        <strain evidence="3">WS_2</strain>
    </source>
</reference>
<gene>
    <name evidence="3" type="ORF">E6K72_01855</name>
</gene>
<evidence type="ECO:0000313" key="4">
    <source>
        <dbReference type="Proteomes" id="UP000317716"/>
    </source>
</evidence>
<evidence type="ECO:0000256" key="2">
    <source>
        <dbReference type="SAM" id="SignalP"/>
    </source>
</evidence>
<dbReference type="AlphaFoldDB" id="A0A538T687"/>
<name>A0A538T687_UNCEI</name>
<accession>A0A538T687</accession>
<proteinExistence type="predicted"/>
<evidence type="ECO:0000313" key="3">
    <source>
        <dbReference type="EMBL" id="TMQ59150.1"/>
    </source>
</evidence>
<feature type="chain" id="PRO_5022235891" evidence="2">
    <location>
        <begin position="28"/>
        <end position="107"/>
    </location>
</feature>
<evidence type="ECO:0000256" key="1">
    <source>
        <dbReference type="SAM" id="MobiDB-lite"/>
    </source>
</evidence>
<dbReference type="Proteomes" id="UP000317716">
    <property type="component" value="Unassembled WGS sequence"/>
</dbReference>
<sequence length="107" mass="11417">MNRRWILILTLSLAFALVALTSTHATAGNRMVDERGPQVGGAPPPGDGDPDTPMSSLRRERPIAVGGPAAGISTRRAAGDGMSVDGVMMWEFHVVMQSLRLWTLGSF</sequence>
<keyword evidence="2" id="KW-0732">Signal</keyword>
<feature type="region of interest" description="Disordered" evidence="1">
    <location>
        <begin position="27"/>
        <end position="76"/>
    </location>
</feature>
<dbReference type="EMBL" id="VBOS01000056">
    <property type="protein sequence ID" value="TMQ59150.1"/>
    <property type="molecule type" value="Genomic_DNA"/>
</dbReference>
<comment type="caution">
    <text evidence="3">The sequence shown here is derived from an EMBL/GenBank/DDBJ whole genome shotgun (WGS) entry which is preliminary data.</text>
</comment>
<feature type="signal peptide" evidence="2">
    <location>
        <begin position="1"/>
        <end position="27"/>
    </location>
</feature>
<protein>
    <submittedName>
        <fullName evidence="3">Uncharacterized protein</fullName>
    </submittedName>
</protein>